<dbReference type="InterPro" id="IPR050282">
    <property type="entry name" value="Cycloisomerase_2"/>
</dbReference>
<dbReference type="InterPro" id="IPR015943">
    <property type="entry name" value="WD40/YVTN_repeat-like_dom_sf"/>
</dbReference>
<comment type="caution">
    <text evidence="2">The sequence shown here is derived from an EMBL/GenBank/DDBJ whole genome shotgun (WGS) entry which is preliminary data.</text>
</comment>
<dbReference type="Pfam" id="PF10282">
    <property type="entry name" value="Lactonase"/>
    <property type="match status" value="1"/>
</dbReference>
<sequence length="156" mass="17478">FSLSIEKSRLMKNVIDVYAFHEEEGGDEVTLEKIQTIPTYKEKDQDPLIAACQMRFSPDKDASHLFVSNAGINTISIYDRDIKTGLLTMKGSLPIGGEYPKDFCIFPDEKHIAVANNESGTITFLNIDYEHGLLSMCARELEIDEPNSICMVKLQG</sequence>
<evidence type="ECO:0000313" key="2">
    <source>
        <dbReference type="EMBL" id="MBF1283218.1"/>
    </source>
</evidence>
<accession>A0A930GYY5</accession>
<comment type="similarity">
    <text evidence="1">Belongs to the cycloisomerase 2 family.</text>
</comment>
<dbReference type="GO" id="GO:0017057">
    <property type="term" value="F:6-phosphogluconolactonase activity"/>
    <property type="evidence" value="ECO:0007669"/>
    <property type="project" value="TreeGrafter"/>
</dbReference>
<dbReference type="PANTHER" id="PTHR30344:SF1">
    <property type="entry name" value="6-PHOSPHOGLUCONOLACTONASE"/>
    <property type="match status" value="1"/>
</dbReference>
<reference evidence="2" key="1">
    <citation type="submission" date="2020-04" db="EMBL/GenBank/DDBJ databases">
        <title>Deep metagenomics examines the oral microbiome during advanced dental caries in children, revealing novel taxa and co-occurrences with host molecules.</title>
        <authorList>
            <person name="Baker J.L."/>
            <person name="Morton J.T."/>
            <person name="Dinis M."/>
            <person name="Alvarez R."/>
            <person name="Tran N.C."/>
            <person name="Knight R."/>
            <person name="Edlund A."/>
        </authorList>
    </citation>
    <scope>NUCLEOTIDE SEQUENCE</scope>
    <source>
        <strain evidence="2">JCVI_24_bin.2</strain>
    </source>
</reference>
<feature type="non-terminal residue" evidence="2">
    <location>
        <position position="1"/>
    </location>
</feature>
<protein>
    <submittedName>
        <fullName evidence="2">Beta-propeller fold lactonase family protein</fullName>
    </submittedName>
</protein>
<proteinExistence type="inferred from homology"/>
<dbReference type="PANTHER" id="PTHR30344">
    <property type="entry name" value="6-PHOSPHOGLUCONOLACTONASE-RELATED"/>
    <property type="match status" value="1"/>
</dbReference>
<dbReference type="EMBL" id="JABZRD010000061">
    <property type="protein sequence ID" value="MBF1283218.1"/>
    <property type="molecule type" value="Genomic_DNA"/>
</dbReference>
<dbReference type="SUPFAM" id="SSF101908">
    <property type="entry name" value="Putative isomerase YbhE"/>
    <property type="match status" value="1"/>
</dbReference>
<evidence type="ECO:0000313" key="3">
    <source>
        <dbReference type="Proteomes" id="UP000709351"/>
    </source>
</evidence>
<dbReference type="AlphaFoldDB" id="A0A930GYY5"/>
<evidence type="ECO:0000256" key="1">
    <source>
        <dbReference type="ARBA" id="ARBA00005564"/>
    </source>
</evidence>
<gene>
    <name evidence="2" type="ORF">HXM93_01600</name>
</gene>
<dbReference type="InterPro" id="IPR019405">
    <property type="entry name" value="Lactonase_7-beta_prop"/>
</dbReference>
<dbReference type="Proteomes" id="UP000709351">
    <property type="component" value="Unassembled WGS sequence"/>
</dbReference>
<dbReference type="Gene3D" id="2.130.10.10">
    <property type="entry name" value="YVTN repeat-like/Quinoprotein amine dehydrogenase"/>
    <property type="match status" value="1"/>
</dbReference>
<organism evidence="2 3">
    <name type="scientific">Oribacterium parvum</name>
    <dbReference type="NCBI Taxonomy" id="1501329"/>
    <lineage>
        <taxon>Bacteria</taxon>
        <taxon>Bacillati</taxon>
        <taxon>Bacillota</taxon>
        <taxon>Clostridia</taxon>
        <taxon>Lachnospirales</taxon>
        <taxon>Lachnospiraceae</taxon>
        <taxon>Oribacterium</taxon>
    </lineage>
</organism>
<name>A0A930GYY5_9FIRM</name>